<protein>
    <submittedName>
        <fullName evidence="5">Cobalt-precorrin-8x methylmutase</fullName>
        <ecNumber evidence="5">5.4.99.61</ecNumber>
    </submittedName>
</protein>
<dbReference type="PANTHER" id="PTHR43588:SF1">
    <property type="entry name" value="COBALT-PRECORRIN-8 METHYLMUTASE"/>
    <property type="match status" value="1"/>
</dbReference>
<dbReference type="OrthoDB" id="9780708at2"/>
<dbReference type="EMBL" id="CP012023">
    <property type="protein sequence ID" value="ALI55496.1"/>
    <property type="molecule type" value="Genomic_DNA"/>
</dbReference>
<name>A0A0N9ZPK7_9RHOB</name>
<sequence>MRPYVKDPAAIYAASFETVRKEARLDRFDAGMERLAIRLIHACGMVEVADRLAFSRDAYAAGHAALAGGAPILCDCEMVGAGIIRRYLPADNEVIVTLNDPRTPDHAKSIGNTRSAAAVEFWADHLAGAVVAIGNAPTALFHLLELIDQGAPKPALILGFPVGFVGAAESKAELAANPRGCEFVALRGRRGGSAIASAAVNALAVGLPEIGEST</sequence>
<dbReference type="SUPFAM" id="SSF63965">
    <property type="entry name" value="Precorrin-8X methylmutase CbiC/CobH"/>
    <property type="match status" value="1"/>
</dbReference>
<dbReference type="RefSeq" id="WP_062217500.1">
    <property type="nucleotide sequence ID" value="NZ_CP012023.1"/>
</dbReference>
<dbReference type="PANTHER" id="PTHR43588">
    <property type="entry name" value="COBALT-PRECORRIN-8 METHYLMUTASE"/>
    <property type="match status" value="1"/>
</dbReference>
<dbReference type="Proteomes" id="UP000064920">
    <property type="component" value="Chromosome"/>
</dbReference>
<dbReference type="InterPro" id="IPR003722">
    <property type="entry name" value="Cbl_synth_CobH/CbiC"/>
</dbReference>
<dbReference type="Gene3D" id="3.40.50.10230">
    <property type="entry name" value="Cobalamin biosynthesis CobH/CbiC, precorrin-8X methylmutase"/>
    <property type="match status" value="1"/>
</dbReference>
<dbReference type="STRING" id="1397108.IMCC12053_1549"/>
<dbReference type="AlphaFoldDB" id="A0A0N9ZPK7"/>
<dbReference type="EC" id="5.4.99.61" evidence="5"/>
<evidence type="ECO:0000256" key="3">
    <source>
        <dbReference type="ARBA" id="ARBA00022573"/>
    </source>
</evidence>
<dbReference type="Pfam" id="PF02570">
    <property type="entry name" value="CbiC"/>
    <property type="match status" value="1"/>
</dbReference>
<dbReference type="UniPathway" id="UPA00148"/>
<evidence type="ECO:0000256" key="4">
    <source>
        <dbReference type="ARBA" id="ARBA00023235"/>
    </source>
</evidence>
<dbReference type="KEGG" id="cmar:IMCC12053_1549"/>
<comment type="similarity">
    <text evidence="2">Belongs to the CobH/CbiC family.</text>
</comment>
<evidence type="ECO:0000313" key="5">
    <source>
        <dbReference type="EMBL" id="ALI55496.1"/>
    </source>
</evidence>
<evidence type="ECO:0000256" key="1">
    <source>
        <dbReference type="ARBA" id="ARBA00004953"/>
    </source>
</evidence>
<dbReference type="NCBIfam" id="NF006136">
    <property type="entry name" value="PRK08285.1"/>
    <property type="match status" value="1"/>
</dbReference>
<dbReference type="GO" id="GO:0016993">
    <property type="term" value="F:precorrin-8X methylmutase activity"/>
    <property type="evidence" value="ECO:0007669"/>
    <property type="project" value="UniProtKB-EC"/>
</dbReference>
<keyword evidence="6" id="KW-1185">Reference proteome</keyword>
<dbReference type="InterPro" id="IPR036588">
    <property type="entry name" value="CobH/CbiC_sf"/>
</dbReference>
<keyword evidence="3" id="KW-0169">Cobalamin biosynthesis</keyword>
<dbReference type="GO" id="GO:0009236">
    <property type="term" value="P:cobalamin biosynthetic process"/>
    <property type="evidence" value="ECO:0007669"/>
    <property type="project" value="UniProtKB-UniPathway"/>
</dbReference>
<keyword evidence="4 5" id="KW-0413">Isomerase</keyword>
<reference evidence="5 6" key="1">
    <citation type="submission" date="2015-05" db="EMBL/GenBank/DDBJ databases">
        <authorList>
            <person name="Wang D.B."/>
            <person name="Wang M."/>
        </authorList>
    </citation>
    <scope>NUCLEOTIDE SEQUENCE [LARGE SCALE GENOMIC DNA]</scope>
    <source>
        <strain evidence="5 6">IMCC 12053</strain>
    </source>
</reference>
<evidence type="ECO:0000256" key="2">
    <source>
        <dbReference type="ARBA" id="ARBA00009774"/>
    </source>
</evidence>
<evidence type="ECO:0000313" key="6">
    <source>
        <dbReference type="Proteomes" id="UP000064920"/>
    </source>
</evidence>
<organism evidence="5 6">
    <name type="scientific">Celeribacter marinus</name>
    <dbReference type="NCBI Taxonomy" id="1397108"/>
    <lineage>
        <taxon>Bacteria</taxon>
        <taxon>Pseudomonadati</taxon>
        <taxon>Pseudomonadota</taxon>
        <taxon>Alphaproteobacteria</taxon>
        <taxon>Rhodobacterales</taxon>
        <taxon>Roseobacteraceae</taxon>
        <taxon>Celeribacter</taxon>
    </lineage>
</organism>
<gene>
    <name evidence="5" type="ORF">IMCC12053_1549</name>
</gene>
<accession>A0A0N9ZPK7</accession>
<comment type="pathway">
    <text evidence="1">Cofactor biosynthesis; adenosylcobalamin biosynthesis.</text>
</comment>
<proteinExistence type="inferred from homology"/>
<dbReference type="PATRIC" id="fig|1397108.4.peg.1583"/>